<protein>
    <recommendedName>
        <fullName evidence="4">Type 4 fimbrial biogenesis protein PilX N-terminal domain-containing protein</fullName>
    </recommendedName>
</protein>
<evidence type="ECO:0000313" key="3">
    <source>
        <dbReference type="Proteomes" id="UP000230821"/>
    </source>
</evidence>
<evidence type="ECO:0000256" key="1">
    <source>
        <dbReference type="SAM" id="Phobius"/>
    </source>
</evidence>
<organism evidence="2 3">
    <name type="scientific">candidate division KSB3 bacterium</name>
    <dbReference type="NCBI Taxonomy" id="2044937"/>
    <lineage>
        <taxon>Bacteria</taxon>
        <taxon>candidate division KSB3</taxon>
    </lineage>
</organism>
<accession>A0A2G6K7Y8</accession>
<evidence type="ECO:0000313" key="2">
    <source>
        <dbReference type="EMBL" id="PIE31787.1"/>
    </source>
</evidence>
<evidence type="ECO:0008006" key="4">
    <source>
        <dbReference type="Google" id="ProtNLM"/>
    </source>
</evidence>
<name>A0A2G6K7Y8_9BACT</name>
<dbReference type="SUPFAM" id="SSF50998">
    <property type="entry name" value="Quinoprotein alcohol dehydrogenase-like"/>
    <property type="match status" value="1"/>
</dbReference>
<feature type="transmembrane region" description="Helical" evidence="1">
    <location>
        <begin position="21"/>
        <end position="43"/>
    </location>
</feature>
<dbReference type="Proteomes" id="UP000230821">
    <property type="component" value="Unassembled WGS sequence"/>
</dbReference>
<dbReference type="InterPro" id="IPR011047">
    <property type="entry name" value="Quinoprotein_ADH-like_sf"/>
</dbReference>
<keyword evidence="1" id="KW-0472">Membrane</keyword>
<proteinExistence type="predicted"/>
<dbReference type="InterPro" id="IPR015943">
    <property type="entry name" value="WD40/YVTN_repeat-like_dom_sf"/>
</dbReference>
<dbReference type="EMBL" id="PDSK01000129">
    <property type="protein sequence ID" value="PIE31787.1"/>
    <property type="molecule type" value="Genomic_DNA"/>
</dbReference>
<dbReference type="Gene3D" id="2.130.10.10">
    <property type="entry name" value="YVTN repeat-like/Quinoprotein amine dehydrogenase"/>
    <property type="match status" value="1"/>
</dbReference>
<dbReference type="AlphaFoldDB" id="A0A2G6K7Y8"/>
<reference evidence="2 3" key="1">
    <citation type="submission" date="2017-10" db="EMBL/GenBank/DDBJ databases">
        <title>Novel microbial diversity and functional potential in the marine mammal oral microbiome.</title>
        <authorList>
            <person name="Dudek N.K."/>
            <person name="Sun C.L."/>
            <person name="Burstein D."/>
            <person name="Kantor R.S."/>
            <person name="Aliaga Goltsman D.S."/>
            <person name="Bik E.M."/>
            <person name="Thomas B.C."/>
            <person name="Banfield J.F."/>
            <person name="Relman D.A."/>
        </authorList>
    </citation>
    <scope>NUCLEOTIDE SEQUENCE [LARGE SCALE GENOMIC DNA]</scope>
    <source>
        <strain evidence="2">DOLJORAL78_47_16</strain>
    </source>
</reference>
<comment type="caution">
    <text evidence="2">The sequence shown here is derived from an EMBL/GenBank/DDBJ whole genome shotgun (WGS) entry which is preliminary data.</text>
</comment>
<sequence length="1079" mass="119921">MRIYCSDVQQASARSQQGVALLTALFVLAIMSMIAAAVLSLSLGETKMSGVSRNSEKALKLAELGVQVARATIQEGAVSGSLASVDGFADGGYFFTSMGSGMPGNEKWQQWHYDSKISGNNLQSEITTPLRLVWMKEAQGRNGSFSKTNFYLNNIYGIIAGGAYFPIEYDTDTKIRAVDEYTGQEGVKYEPSGTKYYWKGDSNGDKSMLEGTISSLGYNKNYAVRMSPMGSYSNISSIPGQLNPRITVQTLYTTYAGDVKGGSASTSSDMTSTIRLRATNSLCNASDTEKVNTLWEFDTGIHGVATAPAVFDPSPYQPGDEIIYFAVAAAGMTNLRSRTAMMEYPIRYDEPDEGIYIFALVDTTSFTSGGSDECSKTGSYEVKWAHPFPDSNVSEWTDYPTEEATATNGMFPPYVRVSSDITPFLPEDDLLYDYRDSYYSDNMQNQMRGNLYMAFDPYSVSPVMLYPLYHLDGTNVNGAQMVTNERKDTISGVFSDPNDSNSTLVYGDPADPVIEIYLAYSAHTMVKEEKPLPHYNHSKVNWDRDYGLKKYSGIQTRVIALRDRLDGSCDSDGENCSWNWNSAKSRFPIFKWTYRLPANDPKRSDQRPWNGYGEFTWETWFEQQIAPMLGLSDIDQDGTSWDLIENTSGEKKAGQHDHYSLVYPAYESLGYPDGGGNYNNLNPPSGDGEPTSFDSTEKWDDSHIMIMGIRDTWDDYMNGHQTNPMWDEMVNNPTSDPTPRNPYAIVVKSSPVEPYWTHKHDGIVCETDGAMTEEHYPGSDNWPANEKPVINFSTKERDNWKGNTDKVGFPRPYVWNEALWQANVKGSLKRGLDKQGWSDSGLSTSNNSEDADVEGETSAFCRECLDGEGLIVMVFNHDLSKIEDLRMHAVNATSGKHVWDYHMPATLDGDYFNATPAIANGLVFVAYSSRSGDRKGAIMQVLDADTGEQQQEILFDDDPDSVSDFDGEKAGRADALLLPPTVANGAVYVGTYHFRDTVGTGSLHDDDSIRIYAFSPVFRMFSLGVYPLEYTNNTTIPELSTLTGKAQNIAARAERKIQVWITGSGSKWEEVREIQSVEE</sequence>
<keyword evidence="1" id="KW-0812">Transmembrane</keyword>
<keyword evidence="1" id="KW-1133">Transmembrane helix</keyword>
<gene>
    <name evidence="2" type="ORF">CSA56_17330</name>
</gene>